<dbReference type="AlphaFoldDB" id="A0A7M5X8R7"/>
<dbReference type="Gene3D" id="3.90.215.10">
    <property type="entry name" value="Gamma Fibrinogen, chain A, domain 1"/>
    <property type="match status" value="1"/>
</dbReference>
<dbReference type="InterPro" id="IPR036056">
    <property type="entry name" value="Fibrinogen-like_C"/>
</dbReference>
<dbReference type="RefSeq" id="XP_066918234.1">
    <property type="nucleotide sequence ID" value="XM_067062133.1"/>
</dbReference>
<dbReference type="InterPro" id="IPR014716">
    <property type="entry name" value="Fibrinogen_a/b/g_C_1"/>
</dbReference>
<reference evidence="1" key="1">
    <citation type="submission" date="2021-01" db="UniProtKB">
        <authorList>
            <consortium name="EnsemblMetazoa"/>
        </authorList>
    </citation>
    <scope>IDENTIFICATION</scope>
</reference>
<sequence length="367" mass="41827">MIFRVSSNLVYIIGTVYLCSKLIAGNNQFSPNIRYHSPHANTSLNYSYINLKHVKGHKLDVTPLATYSVKNRSMCVKECVKTKGECKSINLQQQTNGYGCEILDKDIYITRGKLVNDPSITHSLIANKCMRQKCEKGYMCVPNYLQNTFSCQMGSCKEIKEKIPSSPSGYYNILLAGYTRTVFCDMEEDMGGWMLIANYSIEETNNPPRINYINMKTYFTGAHMNGMVLSTSELVPINEWSSIQEIRFQCYKPSHGRMVHFKNNIENKWGRYLIDYVLKRVGVMNCKPDQNNAACSDIGSSLTPMSGDTSFMSSQSNRFGWGNNAQRLYNHGIYGGPYHYILINGRLDCDDHGGFKGKGSWWRIYLR</sequence>
<dbReference type="NCBIfam" id="NF040941">
    <property type="entry name" value="GGGWT_bact"/>
    <property type="match status" value="1"/>
</dbReference>
<dbReference type="SUPFAM" id="SSF56496">
    <property type="entry name" value="Fibrinogen C-terminal domain-like"/>
    <property type="match status" value="1"/>
</dbReference>
<name>A0A7M5X8R7_9CNID</name>
<protein>
    <recommendedName>
        <fullName evidence="3">Fibrinogen C-terminal domain-containing protein</fullName>
    </recommendedName>
</protein>
<keyword evidence="2" id="KW-1185">Reference proteome</keyword>
<organism evidence="1 2">
    <name type="scientific">Clytia hemisphaerica</name>
    <dbReference type="NCBI Taxonomy" id="252671"/>
    <lineage>
        <taxon>Eukaryota</taxon>
        <taxon>Metazoa</taxon>
        <taxon>Cnidaria</taxon>
        <taxon>Hydrozoa</taxon>
        <taxon>Hydroidolina</taxon>
        <taxon>Leptothecata</taxon>
        <taxon>Obeliida</taxon>
        <taxon>Clytiidae</taxon>
        <taxon>Clytia</taxon>
    </lineage>
</organism>
<dbReference type="OrthoDB" id="5958120at2759"/>
<dbReference type="Proteomes" id="UP000594262">
    <property type="component" value="Unplaced"/>
</dbReference>
<evidence type="ECO:0000313" key="1">
    <source>
        <dbReference type="EnsemblMetazoa" id="CLYHEMP019333.1"/>
    </source>
</evidence>
<evidence type="ECO:0008006" key="3">
    <source>
        <dbReference type="Google" id="ProtNLM"/>
    </source>
</evidence>
<evidence type="ECO:0000313" key="2">
    <source>
        <dbReference type="Proteomes" id="UP000594262"/>
    </source>
</evidence>
<proteinExistence type="predicted"/>
<dbReference type="GeneID" id="136805567"/>
<dbReference type="EnsemblMetazoa" id="CLYHEMT019333.1">
    <property type="protein sequence ID" value="CLYHEMP019333.1"/>
    <property type="gene ID" value="CLYHEMG019333"/>
</dbReference>
<accession>A0A7M5X8R7</accession>